<dbReference type="EMBL" id="JAOVZO020000018">
    <property type="protein sequence ID" value="MDC8013674.1"/>
    <property type="molecule type" value="Genomic_DNA"/>
</dbReference>
<proteinExistence type="predicted"/>
<sequence>MSKLAYQSMILGAPEISVTSHGKWWIFRSSIDWIAKRPQPASEVFTAIVPCPEDGPNSHRYEIVVAAFANAYVSIGKDGEKISRGDVEGILGALEKNDRLRFPDGRVLAVRLDE</sequence>
<name>A0A9X3YJS7_9GAMM</name>
<protein>
    <submittedName>
        <fullName evidence="1">Uncharacterized protein</fullName>
    </submittedName>
</protein>
<dbReference type="RefSeq" id="WP_263542367.1">
    <property type="nucleotide sequence ID" value="NZ_JAOVZO020000018.1"/>
</dbReference>
<reference evidence="1" key="1">
    <citation type="submission" date="2023-02" db="EMBL/GenBank/DDBJ databases">
        <title>Tahibacter soli sp. nov. isolated from soil.</title>
        <authorList>
            <person name="Baek J.H."/>
            <person name="Lee J.K."/>
            <person name="Choi D.G."/>
            <person name="Jeon C.O."/>
        </authorList>
    </citation>
    <scope>NUCLEOTIDE SEQUENCE</scope>
    <source>
        <strain evidence="1">BL</strain>
    </source>
</reference>
<accession>A0A9X3YJS7</accession>
<dbReference type="Proteomes" id="UP001139971">
    <property type="component" value="Unassembled WGS sequence"/>
</dbReference>
<evidence type="ECO:0000313" key="2">
    <source>
        <dbReference type="Proteomes" id="UP001139971"/>
    </source>
</evidence>
<gene>
    <name evidence="1" type="ORF">OD750_014120</name>
</gene>
<dbReference type="AlphaFoldDB" id="A0A9X3YJS7"/>
<evidence type="ECO:0000313" key="1">
    <source>
        <dbReference type="EMBL" id="MDC8013674.1"/>
    </source>
</evidence>
<comment type="caution">
    <text evidence="1">The sequence shown here is derived from an EMBL/GenBank/DDBJ whole genome shotgun (WGS) entry which is preliminary data.</text>
</comment>
<organism evidence="1 2">
    <name type="scientific">Tahibacter soli</name>
    <dbReference type="NCBI Taxonomy" id="2983605"/>
    <lineage>
        <taxon>Bacteria</taxon>
        <taxon>Pseudomonadati</taxon>
        <taxon>Pseudomonadota</taxon>
        <taxon>Gammaproteobacteria</taxon>
        <taxon>Lysobacterales</taxon>
        <taxon>Rhodanobacteraceae</taxon>
        <taxon>Tahibacter</taxon>
    </lineage>
</organism>
<keyword evidence="2" id="KW-1185">Reference proteome</keyword>